<comment type="caution">
    <text evidence="2">The sequence shown here is derived from an EMBL/GenBank/DDBJ whole genome shotgun (WGS) entry which is preliminary data.</text>
</comment>
<dbReference type="Proteomes" id="UP000257123">
    <property type="component" value="Unassembled WGS sequence"/>
</dbReference>
<evidence type="ECO:0000313" key="5">
    <source>
        <dbReference type="Proteomes" id="UP000257123"/>
    </source>
</evidence>
<feature type="transmembrane region" description="Helical" evidence="1">
    <location>
        <begin position="39"/>
        <end position="64"/>
    </location>
</feature>
<evidence type="ECO:0000313" key="2">
    <source>
        <dbReference type="EMBL" id="RFA92376.1"/>
    </source>
</evidence>
<feature type="transmembrane region" description="Helical" evidence="1">
    <location>
        <begin position="12"/>
        <end position="27"/>
    </location>
</feature>
<keyword evidence="1" id="KW-0472">Membrane</keyword>
<keyword evidence="1" id="KW-0812">Transmembrane</keyword>
<dbReference type="EMBL" id="NMUF01000003">
    <property type="protein sequence ID" value="RFB00150.1"/>
    <property type="molecule type" value="Genomic_DNA"/>
</dbReference>
<name>A0A371QU71_9CREN</name>
<evidence type="ECO:0000313" key="3">
    <source>
        <dbReference type="EMBL" id="RFB00150.1"/>
    </source>
</evidence>
<reference evidence="4 5" key="1">
    <citation type="submission" date="2017-07" db="EMBL/GenBank/DDBJ databases">
        <title>Draft genome sequence of aerobic hyperthermophilic archaea, Pyrobaculum aerophilum YKB31 and YKB32.</title>
        <authorList>
            <person name="Mochizuki T."/>
            <person name="Berliner A.J."/>
            <person name="Yoshida-Takashima Y."/>
            <person name="Takaki Y."/>
            <person name="Nunoura T."/>
            <person name="Takai K."/>
        </authorList>
    </citation>
    <scope>NUCLEOTIDE SEQUENCE [LARGE SCALE GENOMIC DNA]</scope>
    <source>
        <strain evidence="2 5">YKB31</strain>
        <strain evidence="3 4">YKB32</strain>
    </source>
</reference>
<dbReference type="AlphaFoldDB" id="A0A371QU71"/>
<accession>A0A371QU71</accession>
<gene>
    <name evidence="2" type="ORF">CGL51_14335</name>
    <name evidence="3" type="ORF">CGL52_02085</name>
</gene>
<dbReference type="EMBL" id="NMUE01000089">
    <property type="protein sequence ID" value="RFA92376.1"/>
    <property type="molecule type" value="Genomic_DNA"/>
</dbReference>
<dbReference type="RefSeq" id="WP_116422195.1">
    <property type="nucleotide sequence ID" value="NZ_NMUE01000089.1"/>
</dbReference>
<evidence type="ECO:0000256" key="1">
    <source>
        <dbReference type="SAM" id="Phobius"/>
    </source>
</evidence>
<sequence length="65" mass="6824">MLLMPEPSPHPFVNVAYAVLSFASYGLRHMSIPLRVHALPYALLLPAATAAGLGHLAASIATFAP</sequence>
<dbReference type="Proteomes" id="UP000256877">
    <property type="component" value="Unassembled WGS sequence"/>
</dbReference>
<proteinExistence type="predicted"/>
<protein>
    <submittedName>
        <fullName evidence="2">Uncharacterized protein</fullName>
    </submittedName>
</protein>
<organism evidence="2 5">
    <name type="scientific">Pyrobaculum aerophilum</name>
    <dbReference type="NCBI Taxonomy" id="13773"/>
    <lineage>
        <taxon>Archaea</taxon>
        <taxon>Thermoproteota</taxon>
        <taxon>Thermoprotei</taxon>
        <taxon>Thermoproteales</taxon>
        <taxon>Thermoproteaceae</taxon>
        <taxon>Pyrobaculum</taxon>
    </lineage>
</organism>
<evidence type="ECO:0000313" key="4">
    <source>
        <dbReference type="Proteomes" id="UP000256877"/>
    </source>
</evidence>
<keyword evidence="1" id="KW-1133">Transmembrane helix</keyword>